<dbReference type="Gene3D" id="3.80.10.10">
    <property type="entry name" value="Ribonuclease Inhibitor"/>
    <property type="match status" value="2"/>
</dbReference>
<dbReference type="Pfam" id="PF07679">
    <property type="entry name" value="I-set"/>
    <property type="match status" value="5"/>
</dbReference>
<dbReference type="InterPro" id="IPR001611">
    <property type="entry name" value="Leu-rich_rpt"/>
</dbReference>
<reference evidence="14" key="3">
    <citation type="submission" date="2025-09" db="UniProtKB">
        <authorList>
            <consortium name="Ensembl"/>
        </authorList>
    </citation>
    <scope>IDENTIFICATION</scope>
</reference>
<feature type="compositionally biased region" description="Basic residues" evidence="11">
    <location>
        <begin position="711"/>
        <end position="723"/>
    </location>
</feature>
<dbReference type="InterPro" id="IPR050467">
    <property type="entry name" value="LRFN"/>
</dbReference>
<evidence type="ECO:0000256" key="10">
    <source>
        <dbReference type="ARBA" id="ARBA00023319"/>
    </source>
</evidence>
<dbReference type="CDD" id="cd00096">
    <property type="entry name" value="Ig"/>
    <property type="match status" value="2"/>
</dbReference>
<keyword evidence="9" id="KW-0325">Glycoprotein</keyword>
<keyword evidence="8" id="KW-1015">Disulfide bond</keyword>
<keyword evidence="10" id="KW-0393">Immunoglobulin domain</keyword>
<dbReference type="InterPro" id="IPR003591">
    <property type="entry name" value="Leu-rich_rpt_typical-subtyp"/>
</dbReference>
<dbReference type="InterPro" id="IPR007110">
    <property type="entry name" value="Ig-like_dom"/>
</dbReference>
<evidence type="ECO:0000256" key="5">
    <source>
        <dbReference type="ARBA" id="ARBA00022737"/>
    </source>
</evidence>
<evidence type="ECO:0000313" key="15">
    <source>
        <dbReference type="Proteomes" id="UP000007303"/>
    </source>
</evidence>
<name>H3CQI2_TETNG</name>
<dbReference type="FunFam" id="2.60.40.10:FF:001377">
    <property type="entry name" value="Matrix remodeling associated 5"/>
    <property type="match status" value="1"/>
</dbReference>
<dbReference type="InterPro" id="IPR036179">
    <property type="entry name" value="Ig-like_dom_sf"/>
</dbReference>
<dbReference type="InterPro" id="IPR000483">
    <property type="entry name" value="Cys-rich_flank_reg_C"/>
</dbReference>
<sequence>MSVRACGASYLQRWLLRLLFFLAATSSEGADCPRACVCNVPSEMHCTFRYLAAIPDHIQPHVERINFGYNSITALRENDLLGLGKLELLMLHSNKIVDIEDNTFQNLRSLQVLKMSFNKIKKINKGTLKGLENLMRLYLDHNQIEFINPEAFYGLTNLQLVHLESNHLQQIHPDTFITMRHNQVFKVSSVRTLHLSDNQLKTLPADAFSGCSKLENLFLHSNPWACDCRMSWFAHWAKKNPGLFKCKRDKRYPNGLLCPVCQNPVPYNNRNLFLLPVDAFTCSKPWIDPHLKQRNITVDEGDFTPVSPRDFIAPLGTIQMNLSNQFQSDASLSCSVQRPSAFENLNQTLEVEEGNNVILLNADITSYLVCNVEHDHIQRLWQILATYSDAPMRLERGSLLTRTPEMVYQYSEIKTEEGLQTNVEAEIKASPAWLMQGELSFQLDRTSTTYTTLHIRYQSMVTLRVETTSPKKSHYSWTMIKRDNETKTEHTVVRGGVANLNCQIQGEPKPLLEWILPDGSKVRAPYSSEDRRIVIYGDGKLTLTSTDTSDAGMYRCIATNYLDADILVFRLMVLSPDVEEDEVNGVKLSSPLGGNQVLDCSFSGSPKGSVQWILPDHSVLDVSHGSKTLYENGTLEIQGLTERDRGFYRCIAANNLGVDLLVSQLTLTEEKTGPESEGSGMTDETPSSTPYSRSTAGSQKTPPDPPESRHRSQGRGAGRKWGQKRGPSINRRPWSGRVFDKASRKIEQQKFAEFVKKAKKGTGVKSGTIPNINDDNETGSTVELIEDQLIIATDSPLGVTVSAKEQQTITTTIEAENKNIPATQMYKQPNYKPVYINLDEHSELDSSQETQIQFTAQPAEPETSTWGGVLFTTDPYVTPMSDSVGPRNVVVHTDSEHQTLFATTTTTESQQDGILFHTTQTLKSPHLLAGSTIISKQQIHIIPDKNNGSGGHRKIFHSRRRIIKPSRITNIQSFLNQLKQSSNNKKSIGTTGAPTIKTTKNPVQQTTLSFQSSAITGTSVSKIIHRKIPWNRLFGNKNKEKILGRLKKPFISQKLTTRSMAETKTTSIVTKPTDVFTTDFIPINSMDGKDILSPFRNTKRKDGFSGDDYEGLSLSKCESTTLRPGSNQVTTATPPYQRSFTTAANPPGLLILPSPPTVITPSSEKVISSGSGGTPDILLTSRQSPGWKGQKRKIFRGRRPLIRPGLGLHPSRTSKPSATGNKMETTMPQHGTYSPYKPLNKNVNLYDKTYWTSSNSTLAYTTTMRPLIPSTTLNPTTTLRPTTLHTKVNNTKPTTWNKKIQTHRPQVKRNKPTVKSSSSQESKKRPPNLETLTISTLEPKYTSTPATYNIVSASSSFYNASEIDITSSSIQVPEVTTKLLMNRPKIIGGNAASYTVLSHSNAYLPCHSIGNPQPTINWRRLSSTTGNSIIIKGKMGKYEVLHNGTLSIHNTNIKDRGQYLCTAENDHGMDKLLVTLSVVAYPSRILEPKLRQIKVLAGNTAEVTCKAEGRPTPSISWILPNRTQVRGLNTEWGRVSVTPEGALVIKDLSMNDRGHYKCIASNQAGGDIATVQLHVVAAPPGIMEEKRQQVNIGVSQSALLPCTGQGRPQPTIHWVLHDGSHLPSKRLTSNTRTLVHENGTLYIENVTQADSGKYECIATSSTGSEKRVVILVVEKAASAPHIVETFQRKMELFFGDQLRLNCSAVGDPRPKIMWRLPSKAMLDQGHRDNGTLLINSVTDKEAGHYLCVARNKIGDDAKLIRVSVSMKPAKIEPKLYEKKEVTYGNGVKVDCKASGAPKPEISWGLPDGTMVSSAFQADVSSGGQAQRYTLFDNGTLYLNQVSISEEGDYICYAENHLGKDEMTVHISVMTVTPVIHPPSQTYARVKPGGSIRFDCEAVGEPKPKIFWMLPTNDVIAASNERYLVHVNGSLDIRDIRVSDTGEYVCMARNPAGENRKVYKLDIDGNPPVINGHRQNRTVIKDVAAKFSRKLIDCKAEGNPTPSITWIMPDNIFLTVPYFGSRINVHRNGTLEIRNVRPTDTAEFICLARNDGGEAVMVVQLEVTGLLRRPIFKNPFNERIVSQIGKTIILNCSADGHPSPQIVWTFPNGTRFSNKAEHGSHFHIRKDGSLVIRPGKEDAGNYRCGARNYMGYIEKLIILEVGQKPYIMTRPRGVIRSVSGEPLFLHCLSDGSPTPKIYWTIPGGHTLSHPQILGRHQLLENGTLVVEHTTLHDRGNYICRARNDAGEAVIIVPVVIVAYPPRITIGPLPNVKATRGTPLQLSCAAIGIPKPEITWELPDRSVLSSTQQGRPTGGELLHPQGTLIIQRPSVSDTGRYKCLAKNYLGIDSKVTYVRVL</sequence>
<feature type="domain" description="Ig-like" evidence="13">
    <location>
        <begin position="2164"/>
        <end position="2254"/>
    </location>
</feature>
<feature type="compositionally biased region" description="Basic residues" evidence="11">
    <location>
        <begin position="1300"/>
        <end position="1312"/>
    </location>
</feature>
<dbReference type="PROSITE" id="PS51450">
    <property type="entry name" value="LRR"/>
    <property type="match status" value="2"/>
</dbReference>
<comment type="subcellular location">
    <subcellularLocation>
        <location evidence="1">Membrane</location>
        <topology evidence="1">Single-pass membrane protein</topology>
    </subcellularLocation>
</comment>
<feature type="compositionally biased region" description="Basic residues" evidence="11">
    <location>
        <begin position="1189"/>
        <end position="1201"/>
    </location>
</feature>
<organism evidence="14 15">
    <name type="scientific">Tetraodon nigroviridis</name>
    <name type="common">Spotted green pufferfish</name>
    <name type="synonym">Chelonodon nigroviridis</name>
    <dbReference type="NCBI Taxonomy" id="99883"/>
    <lineage>
        <taxon>Eukaryota</taxon>
        <taxon>Metazoa</taxon>
        <taxon>Chordata</taxon>
        <taxon>Craniata</taxon>
        <taxon>Vertebrata</taxon>
        <taxon>Euteleostomi</taxon>
        <taxon>Actinopterygii</taxon>
        <taxon>Neopterygii</taxon>
        <taxon>Teleostei</taxon>
        <taxon>Neoteleostei</taxon>
        <taxon>Acanthomorphata</taxon>
        <taxon>Eupercaria</taxon>
        <taxon>Tetraodontiformes</taxon>
        <taxon>Tetradontoidea</taxon>
        <taxon>Tetraodontidae</taxon>
        <taxon>Tetraodon</taxon>
    </lineage>
</organism>
<dbReference type="Proteomes" id="UP000007303">
    <property type="component" value="Unassembled WGS sequence"/>
</dbReference>
<keyword evidence="2" id="KW-0433">Leucine-rich repeat</keyword>
<feature type="domain" description="Ig-like" evidence="13">
    <location>
        <begin position="1966"/>
        <end position="2063"/>
    </location>
</feature>
<feature type="compositionally biased region" description="Polar residues" evidence="11">
    <location>
        <begin position="1211"/>
        <end position="1232"/>
    </location>
</feature>
<dbReference type="PROSITE" id="PS50835">
    <property type="entry name" value="IG_LIKE"/>
    <property type="match status" value="12"/>
</dbReference>
<feature type="compositionally biased region" description="Polar residues" evidence="11">
    <location>
        <begin position="682"/>
        <end position="701"/>
    </location>
</feature>
<dbReference type="PANTHER" id="PTHR45842:SF25">
    <property type="entry name" value="CARBOXYPEPTIDASE N SUBUNIT 2-LIKE"/>
    <property type="match status" value="1"/>
</dbReference>
<evidence type="ECO:0000256" key="9">
    <source>
        <dbReference type="ARBA" id="ARBA00023180"/>
    </source>
</evidence>
<keyword evidence="7" id="KW-0472">Membrane</keyword>
<evidence type="ECO:0000256" key="7">
    <source>
        <dbReference type="ARBA" id="ARBA00023136"/>
    </source>
</evidence>
<dbReference type="GeneTree" id="ENSGT00940000158290"/>
<evidence type="ECO:0000259" key="13">
    <source>
        <dbReference type="PROSITE" id="PS50835"/>
    </source>
</evidence>
<evidence type="ECO:0000256" key="11">
    <source>
        <dbReference type="SAM" id="MobiDB-lite"/>
    </source>
</evidence>
<dbReference type="OMA" id="VTWIMPD"/>
<dbReference type="Pfam" id="PF13855">
    <property type="entry name" value="LRR_8"/>
    <property type="match status" value="2"/>
</dbReference>
<proteinExistence type="predicted"/>
<evidence type="ECO:0000256" key="4">
    <source>
        <dbReference type="ARBA" id="ARBA00022729"/>
    </source>
</evidence>
<dbReference type="SUPFAM" id="SSF48726">
    <property type="entry name" value="Immunoglobulin"/>
    <property type="match status" value="12"/>
</dbReference>
<dbReference type="FunFam" id="2.60.40.10:FF:000621">
    <property type="entry name" value="Immunoglobulin superfamily member 10"/>
    <property type="match status" value="1"/>
</dbReference>
<evidence type="ECO:0000256" key="12">
    <source>
        <dbReference type="SAM" id="SignalP"/>
    </source>
</evidence>
<dbReference type="FunCoup" id="H3CQI2">
    <property type="interactions" value="202"/>
</dbReference>
<dbReference type="Pfam" id="PF13927">
    <property type="entry name" value="Ig_3"/>
    <property type="match status" value="7"/>
</dbReference>
<feature type="domain" description="Ig-like" evidence="13">
    <location>
        <begin position="1580"/>
        <end position="1669"/>
    </location>
</feature>
<dbReference type="InterPro" id="IPR013098">
    <property type="entry name" value="Ig_I-set"/>
</dbReference>
<feature type="domain" description="Ig-like" evidence="13">
    <location>
        <begin position="1482"/>
        <end position="1574"/>
    </location>
</feature>
<dbReference type="InParanoid" id="H3CQI2"/>
<keyword evidence="4 12" id="KW-0732">Signal</keyword>
<feature type="signal peptide" evidence="12">
    <location>
        <begin position="1"/>
        <end position="29"/>
    </location>
</feature>
<feature type="region of interest" description="Disordered" evidence="11">
    <location>
        <begin position="1286"/>
        <end position="1330"/>
    </location>
</feature>
<dbReference type="STRING" id="99883.ENSTNIP00000010516"/>
<dbReference type="PANTHER" id="PTHR45842">
    <property type="entry name" value="SYNAPTIC ADHESION-LIKE MOLECULE SALM"/>
    <property type="match status" value="1"/>
</dbReference>
<feature type="domain" description="Ig-like" evidence="13">
    <location>
        <begin position="470"/>
        <end position="567"/>
    </location>
</feature>
<feature type="domain" description="Ig-like" evidence="13">
    <location>
        <begin position="576"/>
        <end position="668"/>
    </location>
</feature>
<keyword evidence="5" id="KW-0677">Repeat</keyword>
<reference evidence="15" key="1">
    <citation type="journal article" date="2004" name="Nature">
        <title>Genome duplication in the teleost fish Tetraodon nigroviridis reveals the early vertebrate proto-karyotype.</title>
        <authorList>
            <person name="Jaillon O."/>
            <person name="Aury J.-M."/>
            <person name="Brunet F."/>
            <person name="Petit J.-L."/>
            <person name="Stange-Thomann N."/>
            <person name="Mauceli E."/>
            <person name="Bouneau L."/>
            <person name="Fischer C."/>
            <person name="Ozouf-Costaz C."/>
            <person name="Bernot A."/>
            <person name="Nicaud S."/>
            <person name="Jaffe D."/>
            <person name="Fisher S."/>
            <person name="Lutfalla G."/>
            <person name="Dossat C."/>
            <person name="Segurens B."/>
            <person name="Dasilva C."/>
            <person name="Salanoubat M."/>
            <person name="Levy M."/>
            <person name="Boudet N."/>
            <person name="Castellano S."/>
            <person name="Anthouard V."/>
            <person name="Jubin C."/>
            <person name="Castelli V."/>
            <person name="Katinka M."/>
            <person name="Vacherie B."/>
            <person name="Biemont C."/>
            <person name="Skalli Z."/>
            <person name="Cattolico L."/>
            <person name="Poulain J."/>
            <person name="De Berardinis V."/>
            <person name="Cruaud C."/>
            <person name="Duprat S."/>
            <person name="Brottier P."/>
            <person name="Coutanceau J.-P."/>
            <person name="Gouzy J."/>
            <person name="Parra G."/>
            <person name="Lardier G."/>
            <person name="Chapple C."/>
            <person name="McKernan K.J."/>
            <person name="McEwan P."/>
            <person name="Bosak S."/>
            <person name="Kellis M."/>
            <person name="Volff J.-N."/>
            <person name="Guigo R."/>
            <person name="Zody M.C."/>
            <person name="Mesirov J."/>
            <person name="Lindblad-Toh K."/>
            <person name="Birren B."/>
            <person name="Nusbaum C."/>
            <person name="Kahn D."/>
            <person name="Robinson-Rechavi M."/>
            <person name="Laudet V."/>
            <person name="Schachter V."/>
            <person name="Quetier F."/>
            <person name="Saurin W."/>
            <person name="Scarpelli C."/>
            <person name="Wincker P."/>
            <person name="Lander E.S."/>
            <person name="Weissenbach J."/>
            <person name="Roest Crollius H."/>
        </authorList>
    </citation>
    <scope>NUCLEOTIDE SEQUENCE [LARGE SCALE GENOMIC DNA]</scope>
</reference>
<keyword evidence="15" id="KW-1185">Reference proteome</keyword>
<dbReference type="InterPro" id="IPR003599">
    <property type="entry name" value="Ig_sub"/>
</dbReference>
<feature type="region of interest" description="Disordered" evidence="11">
    <location>
        <begin position="669"/>
        <end position="740"/>
    </location>
</feature>
<dbReference type="FunFam" id="2.60.40.10:FF:000032">
    <property type="entry name" value="palladin isoform X1"/>
    <property type="match status" value="2"/>
</dbReference>
<evidence type="ECO:0000256" key="8">
    <source>
        <dbReference type="ARBA" id="ARBA00023157"/>
    </source>
</evidence>
<feature type="domain" description="Ig-like" evidence="13">
    <location>
        <begin position="1773"/>
        <end position="1867"/>
    </location>
</feature>
<feature type="chain" id="PRO_5003581497" evidence="12">
    <location>
        <begin position="30"/>
        <end position="2355"/>
    </location>
</feature>
<evidence type="ECO:0000256" key="2">
    <source>
        <dbReference type="ARBA" id="ARBA00022614"/>
    </source>
</evidence>
<dbReference type="Gene3D" id="2.60.40.10">
    <property type="entry name" value="Immunoglobulins"/>
    <property type="match status" value="12"/>
</dbReference>
<evidence type="ECO:0000256" key="6">
    <source>
        <dbReference type="ARBA" id="ARBA00022989"/>
    </source>
</evidence>
<dbReference type="FunFam" id="2.60.40.10:FF:000076">
    <property type="entry name" value="Leucine-rich repeat and Ig domain-containing 4"/>
    <property type="match status" value="1"/>
</dbReference>
<feature type="domain" description="Ig-like" evidence="13">
    <location>
        <begin position="2069"/>
        <end position="2147"/>
    </location>
</feature>
<dbReference type="InterPro" id="IPR013106">
    <property type="entry name" value="Ig_V-set"/>
</dbReference>
<dbReference type="InterPro" id="IPR032675">
    <property type="entry name" value="LRR_dom_sf"/>
</dbReference>
<feature type="domain" description="Ig-like" evidence="13">
    <location>
        <begin position="2260"/>
        <end position="2350"/>
    </location>
</feature>
<keyword evidence="3" id="KW-0812">Transmembrane</keyword>
<dbReference type="SMART" id="SM00369">
    <property type="entry name" value="LRR_TYP"/>
    <property type="match status" value="5"/>
</dbReference>
<dbReference type="InterPro" id="IPR003598">
    <property type="entry name" value="Ig_sub2"/>
</dbReference>
<keyword evidence="6" id="KW-1133">Transmembrane helix</keyword>
<dbReference type="SMART" id="SM00409">
    <property type="entry name" value="IG"/>
    <property type="match status" value="12"/>
</dbReference>
<dbReference type="GO" id="GO:0016020">
    <property type="term" value="C:membrane"/>
    <property type="evidence" value="ECO:0007669"/>
    <property type="project" value="UniProtKB-SubCell"/>
</dbReference>
<dbReference type="SMART" id="SM00408">
    <property type="entry name" value="IGc2"/>
    <property type="match status" value="12"/>
</dbReference>
<evidence type="ECO:0000256" key="3">
    <source>
        <dbReference type="ARBA" id="ARBA00022692"/>
    </source>
</evidence>
<feature type="region of interest" description="Disordered" evidence="11">
    <location>
        <begin position="1162"/>
        <end position="1235"/>
    </location>
</feature>
<dbReference type="Ensembl" id="ENSTNIT00000010697.1">
    <property type="protein sequence ID" value="ENSTNIP00000010516.1"/>
    <property type="gene ID" value="ENSTNIG00000007699.1"/>
</dbReference>
<feature type="domain" description="Ig-like" evidence="13">
    <location>
        <begin position="1373"/>
        <end position="1477"/>
    </location>
</feature>
<dbReference type="FunFam" id="3.80.10.10:FF:000103">
    <property type="entry name" value="Immunoglobulin superfamily member 10"/>
    <property type="match status" value="1"/>
</dbReference>
<feature type="domain" description="Ig-like" evidence="13">
    <location>
        <begin position="1873"/>
        <end position="1963"/>
    </location>
</feature>
<protein>
    <submittedName>
        <fullName evidence="14">Immunoglobulin superfamily member 10</fullName>
    </submittedName>
</protein>
<reference evidence="14" key="2">
    <citation type="submission" date="2025-08" db="UniProtKB">
        <authorList>
            <consortium name="Ensembl"/>
        </authorList>
    </citation>
    <scope>IDENTIFICATION</scope>
</reference>
<dbReference type="HOGENOM" id="CLU_000580_0_0_1"/>
<evidence type="ECO:0000256" key="1">
    <source>
        <dbReference type="ARBA" id="ARBA00004167"/>
    </source>
</evidence>
<dbReference type="InterPro" id="IPR013783">
    <property type="entry name" value="Ig-like_fold"/>
</dbReference>
<accession>H3CQI2</accession>
<dbReference type="SMART" id="SM00406">
    <property type="entry name" value="IGv"/>
    <property type="match status" value="4"/>
</dbReference>
<feature type="domain" description="Ig-like" evidence="13">
    <location>
        <begin position="1680"/>
        <end position="1765"/>
    </location>
</feature>
<evidence type="ECO:0000313" key="14">
    <source>
        <dbReference type="Ensembl" id="ENSTNIP00000010516.1"/>
    </source>
</evidence>
<dbReference type="SUPFAM" id="SSF52058">
    <property type="entry name" value="L domain-like"/>
    <property type="match status" value="1"/>
</dbReference>
<dbReference type="SMART" id="SM00082">
    <property type="entry name" value="LRRCT"/>
    <property type="match status" value="1"/>
</dbReference>
<feature type="compositionally biased region" description="Polar residues" evidence="11">
    <location>
        <begin position="1287"/>
        <end position="1299"/>
    </location>
</feature>